<keyword evidence="1" id="KW-0805">Transcription regulation</keyword>
<dbReference type="Gene3D" id="1.20.120.530">
    <property type="entry name" value="GntR ligand-binding domain-like"/>
    <property type="match status" value="1"/>
</dbReference>
<dbReference type="InterPro" id="IPR008920">
    <property type="entry name" value="TF_FadR/GntR_C"/>
</dbReference>
<proteinExistence type="predicted"/>
<accession>A0A0P9HFY0</accession>
<dbReference type="Pfam" id="PF07729">
    <property type="entry name" value="FCD"/>
    <property type="match status" value="1"/>
</dbReference>
<keyword evidence="2" id="KW-0238">DNA-binding</keyword>
<evidence type="ECO:0000256" key="1">
    <source>
        <dbReference type="ARBA" id="ARBA00023015"/>
    </source>
</evidence>
<evidence type="ECO:0000313" key="6">
    <source>
        <dbReference type="Proteomes" id="UP000050509"/>
    </source>
</evidence>
<dbReference type="SMART" id="SM00895">
    <property type="entry name" value="FCD"/>
    <property type="match status" value="1"/>
</dbReference>
<feature type="domain" description="GntR C-terminal" evidence="4">
    <location>
        <begin position="18"/>
        <end position="143"/>
    </location>
</feature>
<evidence type="ECO:0000259" key="4">
    <source>
        <dbReference type="SMART" id="SM00895"/>
    </source>
</evidence>
<dbReference type="Proteomes" id="UP000050509">
    <property type="component" value="Unassembled WGS sequence"/>
</dbReference>
<protein>
    <recommendedName>
        <fullName evidence="4">GntR C-terminal domain-containing protein</fullName>
    </recommendedName>
</protein>
<dbReference type="GO" id="GO:0003677">
    <property type="term" value="F:DNA binding"/>
    <property type="evidence" value="ECO:0007669"/>
    <property type="project" value="UniProtKB-KW"/>
</dbReference>
<comment type="caution">
    <text evidence="5">The sequence shown here is derived from an EMBL/GenBank/DDBJ whole genome shotgun (WGS) entry which is preliminary data.</text>
</comment>
<dbReference type="PANTHER" id="PTHR43537:SF5">
    <property type="entry name" value="UXU OPERON TRANSCRIPTIONAL REGULATOR"/>
    <property type="match status" value="1"/>
</dbReference>
<name>A0A0P9HFY0_9CHLR</name>
<dbReference type="InterPro" id="IPR011711">
    <property type="entry name" value="GntR_C"/>
</dbReference>
<keyword evidence="6" id="KW-1185">Reference proteome</keyword>
<keyword evidence="3" id="KW-0804">Transcription</keyword>
<sequence>MDVNRVQLGQPAIPAHMRLMEARVTLEVQNAMLAAQRRTDAELEHMLHVVRCMRRKLTNLNAYIDLDLDLHLRIARATHNLMLVQLLDTIRPDMRAVMYDGLSRCWTIQQREHIQGVHEALIEQIGHRDADAAGKLMRLHFSEAIVRLGGALAP</sequence>
<evidence type="ECO:0000256" key="3">
    <source>
        <dbReference type="ARBA" id="ARBA00023163"/>
    </source>
</evidence>
<dbReference type="AlphaFoldDB" id="A0A0P9HFY0"/>
<organism evidence="5 6">
    <name type="scientific">Kouleothrix aurantiaca</name>
    <dbReference type="NCBI Taxonomy" id="186479"/>
    <lineage>
        <taxon>Bacteria</taxon>
        <taxon>Bacillati</taxon>
        <taxon>Chloroflexota</taxon>
        <taxon>Chloroflexia</taxon>
        <taxon>Chloroflexales</taxon>
        <taxon>Roseiflexineae</taxon>
        <taxon>Roseiflexaceae</taxon>
        <taxon>Kouleothrix</taxon>
    </lineage>
</organism>
<dbReference type="SUPFAM" id="SSF48008">
    <property type="entry name" value="GntR ligand-binding domain-like"/>
    <property type="match status" value="1"/>
</dbReference>
<gene>
    <name evidence="5" type="ORF">SE17_08160</name>
</gene>
<reference evidence="5 6" key="1">
    <citation type="submission" date="2015-09" db="EMBL/GenBank/DDBJ databases">
        <title>Draft genome sequence of Kouleothrix aurantiaca JCM 19913.</title>
        <authorList>
            <person name="Hemp J."/>
        </authorList>
    </citation>
    <scope>NUCLEOTIDE SEQUENCE [LARGE SCALE GENOMIC DNA]</scope>
    <source>
        <strain evidence="5 6">COM-B</strain>
    </source>
</reference>
<evidence type="ECO:0000256" key="2">
    <source>
        <dbReference type="ARBA" id="ARBA00023125"/>
    </source>
</evidence>
<dbReference type="EMBL" id="LJCR01000201">
    <property type="protein sequence ID" value="KPV53690.1"/>
    <property type="molecule type" value="Genomic_DNA"/>
</dbReference>
<dbReference type="PANTHER" id="PTHR43537">
    <property type="entry name" value="TRANSCRIPTIONAL REGULATOR, GNTR FAMILY"/>
    <property type="match status" value="1"/>
</dbReference>
<evidence type="ECO:0000313" key="5">
    <source>
        <dbReference type="EMBL" id="KPV53690.1"/>
    </source>
</evidence>